<sequence length="324" mass="35567">MLLPTEHRGKEHIVADLVSGAHGEGAHVGHFTFTNRLMFNRVVSTPDIFVDLVEVVTGIRFELAGDPQAERTFEPTLSSKGVRMDVVAVGDDRVVDIEMQTQFEPYLGKRLRYYQAALDVSHLDKGSDYGVLPESFIIFLCTHDPFGRGLPVYTLERCCVEDSSVDVGDESHWIVLNATAYAAANDGQLADVLEYAATGEVRHRGGLVGRIDEAVRDANNDSGWVRNVESVMSLEDGLRMRYQILMRDEVAAARKAAAEEGRAEGMARGIAEGIAEGRAEGIAEERARTAMLAKRLEKEGRIDELAGALADSKRFDALLVEFGL</sequence>
<comment type="caution">
    <text evidence="1">The sequence shown here is derived from an EMBL/GenBank/DDBJ whole genome shotgun (WGS) entry which is preliminary data.</text>
</comment>
<gene>
    <name evidence="1" type="ORF">D1639_04820</name>
</gene>
<protein>
    <submittedName>
        <fullName evidence="1">Rpn family recombination-promoting nuclease/putative transposase</fullName>
    </submittedName>
</protein>
<dbReference type="AlphaFoldDB" id="A0A7C9JJ12"/>
<dbReference type="NCBIfam" id="TIGR01784">
    <property type="entry name" value="T_den_put_tspse"/>
    <property type="match status" value="1"/>
</dbReference>
<proteinExistence type="predicted"/>
<accession>A0A7C9JJ12</accession>
<evidence type="ECO:0000313" key="1">
    <source>
        <dbReference type="EMBL" id="NBI34362.1"/>
    </source>
</evidence>
<dbReference type="InterPro" id="IPR010106">
    <property type="entry name" value="RpnA"/>
</dbReference>
<organism evidence="1">
    <name type="scientific">Muribaculaceae bacterium Z82</name>
    <dbReference type="NCBI Taxonomy" id="2304548"/>
    <lineage>
        <taxon>Bacteria</taxon>
        <taxon>Pseudomonadati</taxon>
        <taxon>Bacteroidota</taxon>
        <taxon>Bacteroidia</taxon>
        <taxon>Bacteroidales</taxon>
        <taxon>Muribaculaceae</taxon>
    </lineage>
</organism>
<reference evidence="1" key="1">
    <citation type="submission" date="2018-08" db="EMBL/GenBank/DDBJ databases">
        <title>Murine metabolic-syndrome-specific gut microbial biobank.</title>
        <authorList>
            <person name="Liu C."/>
        </authorList>
    </citation>
    <scope>NUCLEOTIDE SEQUENCE [LARGE SCALE GENOMIC DNA]</scope>
    <source>
        <strain evidence="1">Z82</strain>
    </source>
</reference>
<name>A0A7C9JJ12_9BACT</name>
<dbReference type="EMBL" id="QWKH01000024">
    <property type="protein sequence ID" value="NBI34362.1"/>
    <property type="molecule type" value="Genomic_DNA"/>
</dbReference>